<name>A0A8K0CTB2_IGNLU</name>
<evidence type="ECO:0000256" key="8">
    <source>
        <dbReference type="ARBA" id="ARBA00046432"/>
    </source>
</evidence>
<evidence type="ECO:0000313" key="10">
    <source>
        <dbReference type="EMBL" id="KAF2893303.1"/>
    </source>
</evidence>
<organism evidence="10 11">
    <name type="scientific">Ignelater luminosus</name>
    <name type="common">Cucubano</name>
    <name type="synonym">Pyrophorus luminosus</name>
    <dbReference type="NCBI Taxonomy" id="2038154"/>
    <lineage>
        <taxon>Eukaryota</taxon>
        <taxon>Metazoa</taxon>
        <taxon>Ecdysozoa</taxon>
        <taxon>Arthropoda</taxon>
        <taxon>Hexapoda</taxon>
        <taxon>Insecta</taxon>
        <taxon>Pterygota</taxon>
        <taxon>Neoptera</taxon>
        <taxon>Endopterygota</taxon>
        <taxon>Coleoptera</taxon>
        <taxon>Polyphaga</taxon>
        <taxon>Elateriformia</taxon>
        <taxon>Elateroidea</taxon>
        <taxon>Elateridae</taxon>
        <taxon>Agrypninae</taxon>
        <taxon>Pyrophorini</taxon>
        <taxon>Ignelater</taxon>
    </lineage>
</organism>
<dbReference type="GO" id="GO:0005085">
    <property type="term" value="F:guanyl-nucleotide exchange factor activity"/>
    <property type="evidence" value="ECO:0007669"/>
    <property type="project" value="TreeGrafter"/>
</dbReference>
<dbReference type="GO" id="GO:0005829">
    <property type="term" value="C:cytosol"/>
    <property type="evidence" value="ECO:0007669"/>
    <property type="project" value="UniProtKB-SubCell"/>
</dbReference>
<dbReference type="InterPro" id="IPR037171">
    <property type="entry name" value="NagB/RpiA_transferase-like"/>
</dbReference>
<dbReference type="InterPro" id="IPR051855">
    <property type="entry name" value="eIF2B_beta_subunit"/>
</dbReference>
<comment type="similarity">
    <text evidence="2 9">Belongs to the eIF-2B alpha/beta/delta subunits family.</text>
</comment>
<comment type="subcellular location">
    <subcellularLocation>
        <location evidence="1">Cytoplasm</location>
        <location evidence="1">Cytosol</location>
    </subcellularLocation>
</comment>
<evidence type="ECO:0000256" key="3">
    <source>
        <dbReference type="ARBA" id="ARBA00022490"/>
    </source>
</evidence>
<dbReference type="OrthoDB" id="269919at2759"/>
<comment type="subunit">
    <text evidence="8">Component of the translation initiation factor 2B (eIF2B) complex which is a heterodecamer of two sets of five different subunits: alpha, beta, gamma, delta and epsilon. Subunits alpha, beta and delta comprise a regulatory subcomplex and subunits epsilon and gamma comprise a catalytic subcomplex. Within the complex, the hexameric regulatory complex resides at the center, with the two heterodimeric catalytic subcomplexes bound on opposite sides.</text>
</comment>
<protein>
    <recommendedName>
        <fullName evidence="6">Translation initiation factor eIF2B subunit beta</fullName>
    </recommendedName>
    <alternativeName>
        <fullName evidence="7">eIF2B GDP-GTP exchange factor subunit beta</fullName>
    </alternativeName>
</protein>
<evidence type="ECO:0000256" key="6">
    <source>
        <dbReference type="ARBA" id="ARBA00044122"/>
    </source>
</evidence>
<keyword evidence="5" id="KW-0648">Protein biosynthesis</keyword>
<dbReference type="GO" id="GO:0003743">
    <property type="term" value="F:translation initiation factor activity"/>
    <property type="evidence" value="ECO:0007669"/>
    <property type="project" value="UniProtKB-KW"/>
</dbReference>
<evidence type="ECO:0000313" key="11">
    <source>
        <dbReference type="Proteomes" id="UP000801492"/>
    </source>
</evidence>
<comment type="caution">
    <text evidence="10">The sequence shown here is derived from an EMBL/GenBank/DDBJ whole genome shotgun (WGS) entry which is preliminary data.</text>
</comment>
<dbReference type="InterPro" id="IPR000649">
    <property type="entry name" value="IF-2B-related"/>
</dbReference>
<evidence type="ECO:0000256" key="2">
    <source>
        <dbReference type="ARBA" id="ARBA00007251"/>
    </source>
</evidence>
<gene>
    <name evidence="10" type="ORF">ILUMI_12859</name>
</gene>
<dbReference type="Proteomes" id="UP000801492">
    <property type="component" value="Unassembled WGS sequence"/>
</dbReference>
<dbReference type="GO" id="GO:0005851">
    <property type="term" value="C:eukaryotic translation initiation factor 2B complex"/>
    <property type="evidence" value="ECO:0007669"/>
    <property type="project" value="TreeGrafter"/>
</dbReference>
<evidence type="ECO:0000256" key="9">
    <source>
        <dbReference type="RuleBase" id="RU003814"/>
    </source>
</evidence>
<evidence type="ECO:0000256" key="7">
    <source>
        <dbReference type="ARBA" id="ARBA00044228"/>
    </source>
</evidence>
<dbReference type="AlphaFoldDB" id="A0A8K0CTB2"/>
<dbReference type="PANTHER" id="PTHR45859">
    <property type="entry name" value="TRANSLATION INITIATION FACTOR EIF-2B SUBUNIT BETA"/>
    <property type="match status" value="1"/>
</dbReference>
<keyword evidence="11" id="KW-1185">Reference proteome</keyword>
<dbReference type="Gene3D" id="3.40.50.10470">
    <property type="entry name" value="Translation initiation factor eif-2b, domain 2"/>
    <property type="match status" value="1"/>
</dbReference>
<dbReference type="SUPFAM" id="SSF100950">
    <property type="entry name" value="NagB/RpiA/CoA transferase-like"/>
    <property type="match status" value="1"/>
</dbReference>
<dbReference type="Pfam" id="PF01008">
    <property type="entry name" value="IF-2B"/>
    <property type="match status" value="1"/>
</dbReference>
<dbReference type="PANTHER" id="PTHR45859:SF1">
    <property type="entry name" value="TRANSLATION INITIATION FACTOR EIF-2B SUBUNIT BETA"/>
    <property type="match status" value="1"/>
</dbReference>
<evidence type="ECO:0000256" key="5">
    <source>
        <dbReference type="ARBA" id="ARBA00022917"/>
    </source>
</evidence>
<dbReference type="InterPro" id="IPR042529">
    <property type="entry name" value="IF_2B-like_C"/>
</dbReference>
<dbReference type="EMBL" id="VTPC01008088">
    <property type="protein sequence ID" value="KAF2893303.1"/>
    <property type="molecule type" value="Genomic_DNA"/>
</dbReference>
<keyword evidence="3" id="KW-0963">Cytoplasm</keyword>
<keyword evidence="4" id="KW-0396">Initiation factor</keyword>
<evidence type="ECO:0000256" key="1">
    <source>
        <dbReference type="ARBA" id="ARBA00004514"/>
    </source>
</evidence>
<sequence>MPESDDFSDIIRLISDIRHGKLYNSYDVAIQTEELIEKLISHGQWKTAQELMDLIKLRIEKLMTALPQEATSVNIMRHILKIIREEYDAGFKGRGEGQQSLHHLVTADPENDADDYSKPLSNLRSSLLDNLAEYKVELESSADNIAAQASEHIHSKEIILTIGKSNTVENFLKSAAKSRQFEVIVVEAAPLYHGHSMAVSLAKSNIQTTVISDSAVFAMMSRVNKVIVGTHTVMANGGLRAACGVHMVALAAKHYSVPMMVLAHMYKLSPVHLCSYEQDAFNVCASPANVLPYSSGPLLNKVHVYNPVFDYVPPELVTLFISHQGGNASSYVYQLLSELYHPDDYE</sequence>
<evidence type="ECO:0000256" key="4">
    <source>
        <dbReference type="ARBA" id="ARBA00022540"/>
    </source>
</evidence>
<accession>A0A8K0CTB2</accession>
<reference evidence="10" key="1">
    <citation type="submission" date="2019-08" db="EMBL/GenBank/DDBJ databases">
        <title>The genome of the North American firefly Photinus pyralis.</title>
        <authorList>
            <consortium name="Photinus pyralis genome working group"/>
            <person name="Fallon T.R."/>
            <person name="Sander Lower S.E."/>
            <person name="Weng J.-K."/>
        </authorList>
    </citation>
    <scope>NUCLEOTIDE SEQUENCE</scope>
    <source>
        <strain evidence="10">TRF0915ILg1</strain>
        <tissue evidence="10">Whole body</tissue>
    </source>
</reference>
<proteinExistence type="inferred from homology"/>
<dbReference type="FunFam" id="3.40.50.10470:FF:000009">
    <property type="entry name" value="Translation initiation factor eIF2B subunit"/>
    <property type="match status" value="1"/>
</dbReference>